<organism evidence="2 3">
    <name type="scientific">Pedobacter agri</name>
    <dbReference type="NCBI Taxonomy" id="454586"/>
    <lineage>
        <taxon>Bacteria</taxon>
        <taxon>Pseudomonadati</taxon>
        <taxon>Bacteroidota</taxon>
        <taxon>Sphingobacteriia</taxon>
        <taxon>Sphingobacteriales</taxon>
        <taxon>Sphingobacteriaceae</taxon>
        <taxon>Pedobacter</taxon>
    </lineage>
</organism>
<evidence type="ECO:0000313" key="3">
    <source>
        <dbReference type="Proteomes" id="UP001142592"/>
    </source>
</evidence>
<sequence length="92" mass="10326">MSDKNWISHLLIRIFALPIAFIMLYMIILGGRSDSMGLGLVYAFLALAIIGVLFLSIEAIWLYRKKLLNKFLANIGILSVLLLVLLMLFGGR</sequence>
<dbReference type="Proteomes" id="UP001142592">
    <property type="component" value="Unassembled WGS sequence"/>
</dbReference>
<name>A0A9X3DD11_9SPHI</name>
<keyword evidence="1" id="KW-0472">Membrane</keyword>
<dbReference type="AlphaFoldDB" id="A0A9X3DD11"/>
<feature type="transmembrane region" description="Helical" evidence="1">
    <location>
        <begin position="6"/>
        <end position="28"/>
    </location>
</feature>
<keyword evidence="1" id="KW-1133">Transmembrane helix</keyword>
<dbReference type="EMBL" id="JAPJUH010000001">
    <property type="protein sequence ID" value="MCX3263811.1"/>
    <property type="molecule type" value="Genomic_DNA"/>
</dbReference>
<evidence type="ECO:0000313" key="2">
    <source>
        <dbReference type="EMBL" id="MCX3263811.1"/>
    </source>
</evidence>
<keyword evidence="1" id="KW-0812">Transmembrane</keyword>
<gene>
    <name evidence="2" type="ORF">OQZ29_03595</name>
</gene>
<feature type="transmembrane region" description="Helical" evidence="1">
    <location>
        <begin position="40"/>
        <end position="61"/>
    </location>
</feature>
<comment type="caution">
    <text evidence="2">The sequence shown here is derived from an EMBL/GenBank/DDBJ whole genome shotgun (WGS) entry which is preliminary data.</text>
</comment>
<protein>
    <submittedName>
        <fullName evidence="2">Uncharacterized protein</fullName>
    </submittedName>
</protein>
<reference evidence="2" key="1">
    <citation type="submission" date="2022-11" db="EMBL/GenBank/DDBJ databases">
        <authorList>
            <person name="Graham C."/>
            <person name="Newman J.D."/>
        </authorList>
    </citation>
    <scope>NUCLEOTIDE SEQUENCE</scope>
    <source>
        <strain evidence="2">DSM 19486</strain>
    </source>
</reference>
<proteinExistence type="predicted"/>
<feature type="transmembrane region" description="Helical" evidence="1">
    <location>
        <begin position="67"/>
        <end position="89"/>
    </location>
</feature>
<evidence type="ECO:0000256" key="1">
    <source>
        <dbReference type="SAM" id="Phobius"/>
    </source>
</evidence>
<dbReference type="RefSeq" id="WP_010603494.1">
    <property type="nucleotide sequence ID" value="NZ_JAPJUH010000001.1"/>
</dbReference>
<keyword evidence="3" id="KW-1185">Reference proteome</keyword>
<accession>A0A9X3DD11</accession>